<reference evidence="1 2" key="1">
    <citation type="journal article" date="2019" name="Sci. Rep.">
        <title>Orb-weaving spider Araneus ventricosus genome elucidates the spidroin gene catalogue.</title>
        <authorList>
            <person name="Kono N."/>
            <person name="Nakamura H."/>
            <person name="Ohtoshi R."/>
            <person name="Moran D.A.P."/>
            <person name="Shinohara A."/>
            <person name="Yoshida Y."/>
            <person name="Fujiwara M."/>
            <person name="Mori M."/>
            <person name="Tomita M."/>
            <person name="Arakawa K."/>
        </authorList>
    </citation>
    <scope>NUCLEOTIDE SEQUENCE [LARGE SCALE GENOMIC DNA]</scope>
</reference>
<evidence type="ECO:0000313" key="2">
    <source>
        <dbReference type="Proteomes" id="UP000499080"/>
    </source>
</evidence>
<accession>A0A4Y2N6C8</accession>
<keyword evidence="2" id="KW-1185">Reference proteome</keyword>
<protein>
    <submittedName>
        <fullName evidence="1">Uncharacterized protein</fullName>
    </submittedName>
</protein>
<organism evidence="1 2">
    <name type="scientific">Araneus ventricosus</name>
    <name type="common">Orbweaver spider</name>
    <name type="synonym">Epeira ventricosa</name>
    <dbReference type="NCBI Taxonomy" id="182803"/>
    <lineage>
        <taxon>Eukaryota</taxon>
        <taxon>Metazoa</taxon>
        <taxon>Ecdysozoa</taxon>
        <taxon>Arthropoda</taxon>
        <taxon>Chelicerata</taxon>
        <taxon>Arachnida</taxon>
        <taxon>Araneae</taxon>
        <taxon>Araneomorphae</taxon>
        <taxon>Entelegynae</taxon>
        <taxon>Araneoidea</taxon>
        <taxon>Araneidae</taxon>
        <taxon>Araneus</taxon>
    </lineage>
</organism>
<dbReference type="EMBL" id="BGPR01008608">
    <property type="protein sequence ID" value="GBN34911.1"/>
    <property type="molecule type" value="Genomic_DNA"/>
</dbReference>
<evidence type="ECO:0000313" key="1">
    <source>
        <dbReference type="EMBL" id="GBN34911.1"/>
    </source>
</evidence>
<name>A0A4Y2N6C8_ARAVE</name>
<dbReference type="AlphaFoldDB" id="A0A4Y2N6C8"/>
<comment type="caution">
    <text evidence="1">The sequence shown here is derived from an EMBL/GenBank/DDBJ whole genome shotgun (WGS) entry which is preliminary data.</text>
</comment>
<sequence length="74" mass="8519">MYILFKKRKKYDGFSTDSVTLAGDTDLTKNVDATGERSECSLIHRDKVRYPSATLVSETDWRPTPVYGEHYLFP</sequence>
<proteinExistence type="predicted"/>
<dbReference type="Proteomes" id="UP000499080">
    <property type="component" value="Unassembled WGS sequence"/>
</dbReference>
<gene>
    <name evidence="1" type="ORF">AVEN_134839_1</name>
</gene>